<feature type="compositionally biased region" description="Low complexity" evidence="1">
    <location>
        <begin position="23"/>
        <end position="33"/>
    </location>
</feature>
<gene>
    <name evidence="2" type="ORF">DNTS_003869</name>
</gene>
<dbReference type="PANTHER" id="PTHR33775">
    <property type="entry name" value="CARDIAC-ENRICHED FHL2-INTERACTING PROTEIN-RELATED"/>
    <property type="match status" value="1"/>
</dbReference>
<feature type="compositionally biased region" description="Basic and acidic residues" evidence="1">
    <location>
        <begin position="475"/>
        <end position="495"/>
    </location>
</feature>
<organism evidence="2 3">
    <name type="scientific">Danionella cerebrum</name>
    <dbReference type="NCBI Taxonomy" id="2873325"/>
    <lineage>
        <taxon>Eukaryota</taxon>
        <taxon>Metazoa</taxon>
        <taxon>Chordata</taxon>
        <taxon>Craniata</taxon>
        <taxon>Vertebrata</taxon>
        <taxon>Euteleostomi</taxon>
        <taxon>Actinopterygii</taxon>
        <taxon>Neopterygii</taxon>
        <taxon>Teleostei</taxon>
        <taxon>Ostariophysi</taxon>
        <taxon>Cypriniformes</taxon>
        <taxon>Danionidae</taxon>
        <taxon>Danioninae</taxon>
        <taxon>Danionella</taxon>
    </lineage>
</organism>
<accession>A0A553Q130</accession>
<dbReference type="STRING" id="623744.A0A553Q130"/>
<feature type="compositionally biased region" description="Basic residues" evidence="1">
    <location>
        <begin position="1"/>
        <end position="12"/>
    </location>
</feature>
<dbReference type="Proteomes" id="UP000316079">
    <property type="component" value="Unassembled WGS sequence"/>
</dbReference>
<sequence length="663" mass="74930">MSSLEKHHKAHRGGMPGHRKYSDGCSDTSGSGSFMDETDREVSNLTDRAFRSLCIGEEAIYNDSEFAFSPAERHKAFGEDSQEKTRSVDKFACSIQHYGETFQNSCVDASHQEQAFRERSLSCVNNSSKENTWQQGRSSSRVSSLIKAFSSGEGYHDNGSCDIFLERDRCRDFGSESWDKSTLLSIQRDVSEFSGYHQNFKSGSLQTYRNNINASGVATAMAKMDTTVLMKNSSKFKSLNSTNFFFHSEFSPFQLWDEYNRFPFERTNASQLMSATEFSRWYDSPIYKELKDNHRIPDHHFNQRQIQDVVAGQRCRSTVIQKASAIEKRSESEIASNYSLWKKNNTFVKNKLPCNRPSTVSPTSERTCRMDSNLFSNAEIVVDSALPSNVTPFNITQLLTPVIHTRQETETSEILQFVHTPSVSDYSSQGETEPKLQTDVNHLRDSYKSRASSLLFNLKDNRKRVKSTYSPTRFKGQEITDENKQTSKREGRESTFSDIIVSQERSQGHVNGLEALPPCNLSQESSADPISLKDCTDYFGSNYHLKFLPDSDYKSFHGSYEGHPSSSNPPKKPGLTVYHLSDQEKSPLSLQGQFKDLNCTFSSPRPEIADVHQKAYPLTHSLPAQPLVHYPPSDKGIKLGATQRKDGENKTVIETSSVEVEVN</sequence>
<dbReference type="PANTHER" id="PTHR33775:SF2">
    <property type="entry name" value="CARDIAC-ENRICHED FHL2-INTERACTING PROTEIN"/>
    <property type="match status" value="1"/>
</dbReference>
<name>A0A553Q130_9TELE</name>
<dbReference type="GO" id="GO:0030018">
    <property type="term" value="C:Z disc"/>
    <property type="evidence" value="ECO:0007669"/>
    <property type="project" value="TreeGrafter"/>
</dbReference>
<evidence type="ECO:0000256" key="1">
    <source>
        <dbReference type="SAM" id="MobiDB-lite"/>
    </source>
</evidence>
<feature type="region of interest" description="Disordered" evidence="1">
    <location>
        <begin position="1"/>
        <end position="40"/>
    </location>
</feature>
<dbReference type="EMBL" id="SRMA01026464">
    <property type="protein sequence ID" value="TRY83640.1"/>
    <property type="molecule type" value="Genomic_DNA"/>
</dbReference>
<dbReference type="AlphaFoldDB" id="A0A553Q130"/>
<feature type="region of interest" description="Disordered" evidence="1">
    <location>
        <begin position="469"/>
        <end position="495"/>
    </location>
</feature>
<evidence type="ECO:0000313" key="3">
    <source>
        <dbReference type="Proteomes" id="UP000316079"/>
    </source>
</evidence>
<dbReference type="GO" id="GO:0070886">
    <property type="term" value="P:positive regulation of calcineurin-NFAT signaling cascade"/>
    <property type="evidence" value="ECO:0007669"/>
    <property type="project" value="TreeGrafter"/>
</dbReference>
<feature type="non-terminal residue" evidence="2">
    <location>
        <position position="663"/>
    </location>
</feature>
<proteinExistence type="predicted"/>
<comment type="caution">
    <text evidence="2">The sequence shown here is derived from an EMBL/GenBank/DDBJ whole genome shotgun (WGS) entry which is preliminary data.</text>
</comment>
<keyword evidence="3" id="KW-1185">Reference proteome</keyword>
<protein>
    <submittedName>
        <fullName evidence="2">Uncharacterized protein</fullName>
    </submittedName>
</protein>
<reference evidence="2 3" key="1">
    <citation type="journal article" date="2019" name="Sci. Data">
        <title>Hybrid genome assembly and annotation of Danionella translucida.</title>
        <authorList>
            <person name="Kadobianskyi M."/>
            <person name="Schulze L."/>
            <person name="Schuelke M."/>
            <person name="Judkewitz B."/>
        </authorList>
    </citation>
    <scope>NUCLEOTIDE SEQUENCE [LARGE SCALE GENOMIC DNA]</scope>
    <source>
        <strain evidence="2 3">Bolton</strain>
    </source>
</reference>
<dbReference type="InterPro" id="IPR052303">
    <property type="entry name" value="CEFIP"/>
</dbReference>
<evidence type="ECO:0000313" key="2">
    <source>
        <dbReference type="EMBL" id="TRY83640.1"/>
    </source>
</evidence>
<dbReference type="OrthoDB" id="8945866at2759"/>